<comment type="caution">
    <text evidence="6">The sequence shown here is derived from an EMBL/GenBank/DDBJ whole genome shotgun (WGS) entry which is preliminary data.</text>
</comment>
<dbReference type="GO" id="GO:0042301">
    <property type="term" value="F:phosphate ion binding"/>
    <property type="evidence" value="ECO:0007669"/>
    <property type="project" value="UniProtKB-UniRule"/>
</dbReference>
<evidence type="ECO:0000256" key="3">
    <source>
        <dbReference type="ARBA" id="ARBA00022729"/>
    </source>
</evidence>
<evidence type="ECO:0000256" key="1">
    <source>
        <dbReference type="ARBA" id="ARBA00008725"/>
    </source>
</evidence>
<proteinExistence type="inferred from homology"/>
<dbReference type="NCBIfam" id="TIGR02136">
    <property type="entry name" value="ptsS_2"/>
    <property type="match status" value="1"/>
</dbReference>
<keyword evidence="2 4" id="KW-0813">Transport</keyword>
<feature type="chain" id="PRO_5028509042" description="Phosphate-binding protein" evidence="4">
    <location>
        <begin position="24"/>
        <end position="289"/>
    </location>
</feature>
<accession>A0A7C4CCJ5</accession>
<protein>
    <recommendedName>
        <fullName evidence="4">Phosphate-binding protein</fullName>
    </recommendedName>
</protein>
<dbReference type="Gene3D" id="3.40.190.10">
    <property type="entry name" value="Periplasmic binding protein-like II"/>
    <property type="match status" value="2"/>
</dbReference>
<dbReference type="Pfam" id="PF12849">
    <property type="entry name" value="PBP_like_2"/>
    <property type="match status" value="1"/>
</dbReference>
<keyword evidence="4" id="KW-0592">Phosphate transport</keyword>
<keyword evidence="3 4" id="KW-0732">Signal</keyword>
<dbReference type="SUPFAM" id="SSF53850">
    <property type="entry name" value="Periplasmic binding protein-like II"/>
    <property type="match status" value="1"/>
</dbReference>
<evidence type="ECO:0000259" key="5">
    <source>
        <dbReference type="Pfam" id="PF12849"/>
    </source>
</evidence>
<organism evidence="6">
    <name type="scientific">candidate division WOR-3 bacterium</name>
    <dbReference type="NCBI Taxonomy" id="2052148"/>
    <lineage>
        <taxon>Bacteria</taxon>
        <taxon>Bacteria division WOR-3</taxon>
    </lineage>
</organism>
<comment type="similarity">
    <text evidence="1 4">Belongs to the PstS family.</text>
</comment>
<evidence type="ECO:0000256" key="2">
    <source>
        <dbReference type="ARBA" id="ARBA00022448"/>
    </source>
</evidence>
<dbReference type="EMBL" id="DSUT01000120">
    <property type="protein sequence ID" value="HGK28447.1"/>
    <property type="molecule type" value="Genomic_DNA"/>
</dbReference>
<sequence length="289" mass="30746">MEVRMKRLVSIIATVALAAQGFAGEVMVKGSDTMLNLTQRLAEAFSNAQPDVTVSITGGGSGVGINAITNGEVDIANASRSIKSKEIATARANGVNPVEIVIAIDGLSVVVNSENPVKGLTLEQVGRIYRGEVKNWSEIGGPNRKVSLYGRQPSSGTFVFFRDEVVKAEYSAAMRQMNGSSQIVEAVKADAGGIGYVGLGYLKDATGVRAVPLSKDGQEFVSPQDEAKVKAGRYPLTRPLFQYTSGKPKGDAKAFIEFELSPAGQKIVEEEGFLPVTSDYQAKNRAILQ</sequence>
<reference evidence="6" key="1">
    <citation type="journal article" date="2020" name="mSystems">
        <title>Genome- and Community-Level Interaction Insights into Carbon Utilization and Element Cycling Functions of Hydrothermarchaeota in Hydrothermal Sediment.</title>
        <authorList>
            <person name="Zhou Z."/>
            <person name="Liu Y."/>
            <person name="Xu W."/>
            <person name="Pan J."/>
            <person name="Luo Z.H."/>
            <person name="Li M."/>
        </authorList>
    </citation>
    <scope>NUCLEOTIDE SEQUENCE [LARGE SCALE GENOMIC DNA]</scope>
    <source>
        <strain evidence="6">SpSt-488</strain>
    </source>
</reference>
<dbReference type="AlphaFoldDB" id="A0A7C4CCJ5"/>
<dbReference type="InterPro" id="IPR024370">
    <property type="entry name" value="PBP_domain"/>
</dbReference>
<dbReference type="PANTHER" id="PTHR30570:SF1">
    <property type="entry name" value="PHOSPHATE-BINDING PROTEIN PSTS"/>
    <property type="match status" value="1"/>
</dbReference>
<dbReference type="CDD" id="cd13566">
    <property type="entry name" value="PBP2_phosphate"/>
    <property type="match status" value="1"/>
</dbReference>
<gene>
    <name evidence="6" type="ORF">ENS41_05775</name>
</gene>
<evidence type="ECO:0000313" key="6">
    <source>
        <dbReference type="EMBL" id="HGK28447.1"/>
    </source>
</evidence>
<dbReference type="GO" id="GO:0006817">
    <property type="term" value="P:phosphate ion transport"/>
    <property type="evidence" value="ECO:0007669"/>
    <property type="project" value="UniProtKB-UniRule"/>
</dbReference>
<comment type="function">
    <text evidence="4">Involved in the system for phosphate transport across the cytoplasmic membrane.</text>
</comment>
<name>A0A7C4CCJ5_UNCW3</name>
<feature type="domain" description="PBP" evidence="5">
    <location>
        <begin position="24"/>
        <end position="261"/>
    </location>
</feature>
<feature type="signal peptide" evidence="4">
    <location>
        <begin position="1"/>
        <end position="23"/>
    </location>
</feature>
<dbReference type="PANTHER" id="PTHR30570">
    <property type="entry name" value="PERIPLASMIC PHOSPHATE BINDING COMPONENT OF PHOSPHATE ABC TRANSPORTER"/>
    <property type="match status" value="1"/>
</dbReference>
<dbReference type="InterPro" id="IPR050811">
    <property type="entry name" value="Phosphate_ABC_transporter"/>
</dbReference>
<evidence type="ECO:0000256" key="4">
    <source>
        <dbReference type="RuleBase" id="RU367119"/>
    </source>
</evidence>
<dbReference type="InterPro" id="IPR011862">
    <property type="entry name" value="Phos-bd"/>
</dbReference>